<feature type="transmembrane region" description="Helical" evidence="1">
    <location>
        <begin position="19"/>
        <end position="38"/>
    </location>
</feature>
<reference evidence="2" key="1">
    <citation type="submission" date="2020-03" db="EMBL/GenBank/DDBJ databases">
        <title>The deep terrestrial virosphere.</title>
        <authorList>
            <person name="Holmfeldt K."/>
            <person name="Nilsson E."/>
            <person name="Simone D."/>
            <person name="Lopez-Fernandez M."/>
            <person name="Wu X."/>
            <person name="de Brujin I."/>
            <person name="Lundin D."/>
            <person name="Andersson A."/>
            <person name="Bertilsson S."/>
            <person name="Dopson M."/>
        </authorList>
    </citation>
    <scope>NUCLEOTIDE SEQUENCE</scope>
    <source>
        <strain evidence="2">MM415B00808</strain>
    </source>
</reference>
<dbReference type="AlphaFoldDB" id="A0A6M3IX55"/>
<keyword evidence="1" id="KW-0812">Transmembrane</keyword>
<dbReference type="EMBL" id="MT141465">
    <property type="protein sequence ID" value="QJA62226.1"/>
    <property type="molecule type" value="Genomic_DNA"/>
</dbReference>
<accession>A0A6M3IX55</accession>
<proteinExistence type="predicted"/>
<keyword evidence="1" id="KW-0472">Membrane</keyword>
<evidence type="ECO:0000256" key="1">
    <source>
        <dbReference type="SAM" id="Phobius"/>
    </source>
</evidence>
<protein>
    <submittedName>
        <fullName evidence="2">Uncharacterized protein</fullName>
    </submittedName>
</protein>
<evidence type="ECO:0000313" key="2">
    <source>
        <dbReference type="EMBL" id="QJA62226.1"/>
    </source>
</evidence>
<keyword evidence="1" id="KW-1133">Transmembrane helix</keyword>
<name>A0A6M3IX55_9ZZZZ</name>
<gene>
    <name evidence="2" type="ORF">MM415B00808_0011</name>
</gene>
<sequence length="75" mass="8521">MSRLARACVLIRMYPGESVAIFVMSSVLIGVIMATVWLSSWRQVNDPKIAEKVRIIQSQEYRNVLLQKGGIKNEK</sequence>
<organism evidence="2">
    <name type="scientific">viral metagenome</name>
    <dbReference type="NCBI Taxonomy" id="1070528"/>
    <lineage>
        <taxon>unclassified sequences</taxon>
        <taxon>metagenomes</taxon>
        <taxon>organismal metagenomes</taxon>
    </lineage>
</organism>